<dbReference type="KEGG" id="tro:trd_0174"/>
<keyword evidence="11" id="KW-0378">Hydrolase</keyword>
<evidence type="ECO:0000313" key="11">
    <source>
        <dbReference type="EMBL" id="ACM05676.1"/>
    </source>
</evidence>
<dbReference type="EMBL" id="CP001275">
    <property type="protein sequence ID" value="ACM05676.1"/>
    <property type="molecule type" value="Genomic_DNA"/>
</dbReference>
<dbReference type="eggNOG" id="COG0802">
    <property type="taxonomic scope" value="Bacteria"/>
</dbReference>
<evidence type="ECO:0000256" key="10">
    <source>
        <dbReference type="ARBA" id="ARBA00032441"/>
    </source>
</evidence>
<proteinExistence type="inferred from homology"/>
<dbReference type="InterPro" id="IPR027417">
    <property type="entry name" value="P-loop_NTPase"/>
</dbReference>
<dbReference type="Proteomes" id="UP000000447">
    <property type="component" value="Chromosome"/>
</dbReference>
<keyword evidence="12" id="KW-1185">Reference proteome</keyword>
<keyword evidence="9" id="KW-0460">Magnesium</keyword>
<dbReference type="GO" id="GO:0005524">
    <property type="term" value="F:ATP binding"/>
    <property type="evidence" value="ECO:0007669"/>
    <property type="project" value="UniProtKB-KW"/>
</dbReference>
<dbReference type="Pfam" id="PF02367">
    <property type="entry name" value="TsaE"/>
    <property type="match status" value="1"/>
</dbReference>
<keyword evidence="6" id="KW-0479">Metal-binding</keyword>
<sequence>MSTRVPALDLVSHSPDQTRQIAATLARHVRGGDVLFLQGPLGAGKTTFVQGLARGLGIREYVQSPTFILVMEHRGTLPDGQPVRLYHVDLYRLEEPGELATFGLEDCLSDPAGIVVIEWADRLPPNWVEEYLVIRFEPLAESKRRLAFYPVGARAQAIIETLRKEVSGGAKRSTAPGTR</sequence>
<dbReference type="OrthoDB" id="9815896at2"/>
<evidence type="ECO:0000256" key="4">
    <source>
        <dbReference type="ARBA" id="ARBA00022490"/>
    </source>
</evidence>
<dbReference type="NCBIfam" id="TIGR00150">
    <property type="entry name" value="T6A_YjeE"/>
    <property type="match status" value="1"/>
</dbReference>
<dbReference type="GO" id="GO:0005737">
    <property type="term" value="C:cytoplasm"/>
    <property type="evidence" value="ECO:0007669"/>
    <property type="project" value="UniProtKB-SubCell"/>
</dbReference>
<evidence type="ECO:0000256" key="2">
    <source>
        <dbReference type="ARBA" id="ARBA00007599"/>
    </source>
</evidence>
<name>B9KXI7_THERP</name>
<dbReference type="GO" id="GO:0002949">
    <property type="term" value="P:tRNA threonylcarbamoyladenosine modification"/>
    <property type="evidence" value="ECO:0007669"/>
    <property type="project" value="InterPro"/>
</dbReference>
<dbReference type="AlphaFoldDB" id="B9KXI7"/>
<evidence type="ECO:0000256" key="3">
    <source>
        <dbReference type="ARBA" id="ARBA00019010"/>
    </source>
</evidence>
<evidence type="ECO:0000256" key="8">
    <source>
        <dbReference type="ARBA" id="ARBA00022840"/>
    </source>
</evidence>
<keyword evidence="8" id="KW-0067">ATP-binding</keyword>
<organism evidence="11 12">
    <name type="scientific">Thermomicrobium roseum (strain ATCC 27502 / DSM 5159 / P-2)</name>
    <dbReference type="NCBI Taxonomy" id="309801"/>
    <lineage>
        <taxon>Bacteria</taxon>
        <taxon>Pseudomonadati</taxon>
        <taxon>Thermomicrobiota</taxon>
        <taxon>Thermomicrobia</taxon>
        <taxon>Thermomicrobiales</taxon>
        <taxon>Thermomicrobiaceae</taxon>
        <taxon>Thermomicrobium</taxon>
    </lineage>
</organism>
<accession>B9KXI7</accession>
<dbReference type="RefSeq" id="WP_012641587.1">
    <property type="nucleotide sequence ID" value="NC_011959.1"/>
</dbReference>
<dbReference type="HOGENOM" id="CLU_087829_3_0_0"/>
<keyword evidence="5" id="KW-0819">tRNA processing</keyword>
<evidence type="ECO:0000256" key="6">
    <source>
        <dbReference type="ARBA" id="ARBA00022723"/>
    </source>
</evidence>
<dbReference type="SUPFAM" id="SSF52540">
    <property type="entry name" value="P-loop containing nucleoside triphosphate hydrolases"/>
    <property type="match status" value="1"/>
</dbReference>
<dbReference type="GO" id="GO:0046872">
    <property type="term" value="F:metal ion binding"/>
    <property type="evidence" value="ECO:0007669"/>
    <property type="project" value="UniProtKB-KW"/>
</dbReference>
<comment type="similarity">
    <text evidence="2">Belongs to the TsaE family.</text>
</comment>
<keyword evidence="4" id="KW-0963">Cytoplasm</keyword>
<dbReference type="PANTHER" id="PTHR33540:SF2">
    <property type="entry name" value="TRNA THREONYLCARBAMOYLADENOSINE BIOSYNTHESIS PROTEIN TSAE"/>
    <property type="match status" value="1"/>
</dbReference>
<dbReference type="GO" id="GO:0016787">
    <property type="term" value="F:hydrolase activity"/>
    <property type="evidence" value="ECO:0007669"/>
    <property type="project" value="UniProtKB-KW"/>
</dbReference>
<dbReference type="STRING" id="309801.trd_0174"/>
<keyword evidence="7" id="KW-0547">Nucleotide-binding</keyword>
<reference evidence="11 12" key="1">
    <citation type="journal article" date="2009" name="PLoS ONE">
        <title>Complete genome sequence of the aerobic CO-oxidizing thermophile Thermomicrobium roseum.</title>
        <authorList>
            <person name="Wu D."/>
            <person name="Raymond J."/>
            <person name="Wu M."/>
            <person name="Chatterji S."/>
            <person name="Ren Q."/>
            <person name="Graham J.E."/>
            <person name="Bryant D.A."/>
            <person name="Robb F."/>
            <person name="Colman A."/>
            <person name="Tallon L.J."/>
            <person name="Badger J.H."/>
            <person name="Madupu R."/>
            <person name="Ward N.L."/>
            <person name="Eisen J.A."/>
        </authorList>
    </citation>
    <scope>NUCLEOTIDE SEQUENCE [LARGE SCALE GENOMIC DNA]</scope>
    <source>
        <strain evidence="12">ATCC 27502 / DSM 5159 / P-2</strain>
    </source>
</reference>
<dbReference type="InterPro" id="IPR003442">
    <property type="entry name" value="T6A_TsaE"/>
</dbReference>
<comment type="subcellular location">
    <subcellularLocation>
        <location evidence="1">Cytoplasm</location>
    </subcellularLocation>
</comment>
<evidence type="ECO:0000256" key="1">
    <source>
        <dbReference type="ARBA" id="ARBA00004496"/>
    </source>
</evidence>
<protein>
    <recommendedName>
        <fullName evidence="3">tRNA threonylcarbamoyladenosine biosynthesis protein TsaE</fullName>
    </recommendedName>
    <alternativeName>
        <fullName evidence="10">t(6)A37 threonylcarbamoyladenosine biosynthesis protein TsaE</fullName>
    </alternativeName>
</protein>
<evidence type="ECO:0000256" key="9">
    <source>
        <dbReference type="ARBA" id="ARBA00022842"/>
    </source>
</evidence>
<dbReference type="PANTHER" id="PTHR33540">
    <property type="entry name" value="TRNA THREONYLCARBAMOYLADENOSINE BIOSYNTHESIS PROTEIN TSAE"/>
    <property type="match status" value="1"/>
</dbReference>
<evidence type="ECO:0000256" key="7">
    <source>
        <dbReference type="ARBA" id="ARBA00022741"/>
    </source>
</evidence>
<gene>
    <name evidence="11" type="ordered locus">trd_0174</name>
</gene>
<dbReference type="Gene3D" id="3.40.50.300">
    <property type="entry name" value="P-loop containing nucleotide triphosphate hydrolases"/>
    <property type="match status" value="1"/>
</dbReference>
<evidence type="ECO:0000256" key="5">
    <source>
        <dbReference type="ARBA" id="ARBA00022694"/>
    </source>
</evidence>
<evidence type="ECO:0000313" key="12">
    <source>
        <dbReference type="Proteomes" id="UP000000447"/>
    </source>
</evidence>